<feature type="domain" description="RNA polymerase sigma-70 region 2" evidence="5">
    <location>
        <begin position="7"/>
        <end position="72"/>
    </location>
</feature>
<dbReference type="NCBIfam" id="TIGR02937">
    <property type="entry name" value="sigma70-ECF"/>
    <property type="match status" value="1"/>
</dbReference>
<dbReference type="Proteomes" id="UP000235114">
    <property type="component" value="Unassembled WGS sequence"/>
</dbReference>
<dbReference type="EMBL" id="PGVA01000047">
    <property type="protein sequence ID" value="PLR80628.1"/>
    <property type="molecule type" value="Genomic_DNA"/>
</dbReference>
<name>A0A2N5GIC5_9BACI</name>
<dbReference type="GO" id="GO:0003677">
    <property type="term" value="F:DNA binding"/>
    <property type="evidence" value="ECO:0007669"/>
    <property type="project" value="UniProtKB-KW"/>
</dbReference>
<proteinExistence type="predicted"/>
<evidence type="ECO:0000313" key="9">
    <source>
        <dbReference type="Proteomes" id="UP000234951"/>
    </source>
</evidence>
<organism evidence="7 9">
    <name type="scientific">Bacillus canaveralius</name>
    <dbReference type="NCBI Taxonomy" id="1403243"/>
    <lineage>
        <taxon>Bacteria</taxon>
        <taxon>Bacillati</taxon>
        <taxon>Bacillota</taxon>
        <taxon>Bacilli</taxon>
        <taxon>Bacillales</taxon>
        <taxon>Bacillaceae</taxon>
        <taxon>Bacillus</taxon>
    </lineage>
</organism>
<dbReference type="SUPFAM" id="SSF88946">
    <property type="entry name" value="Sigma2 domain of RNA polymerase sigma factors"/>
    <property type="match status" value="1"/>
</dbReference>
<evidence type="ECO:0000313" key="8">
    <source>
        <dbReference type="EMBL" id="PLR88532.1"/>
    </source>
</evidence>
<dbReference type="InterPro" id="IPR013325">
    <property type="entry name" value="RNA_pol_sigma_r2"/>
</dbReference>
<accession>A0A2N5GIC5</accession>
<evidence type="ECO:0000256" key="2">
    <source>
        <dbReference type="ARBA" id="ARBA00023082"/>
    </source>
</evidence>
<dbReference type="InterPro" id="IPR007627">
    <property type="entry name" value="RNA_pol_sigma70_r2"/>
</dbReference>
<dbReference type="InterPro" id="IPR013249">
    <property type="entry name" value="RNA_pol_sigma70_r4_t2"/>
</dbReference>
<dbReference type="GO" id="GO:0006352">
    <property type="term" value="P:DNA-templated transcription initiation"/>
    <property type="evidence" value="ECO:0007669"/>
    <property type="project" value="InterPro"/>
</dbReference>
<sequence>MESFEQLVEQYNPMIHKVIHSLNIYKNEEEFYQIALIGLWEAKQRFNPEKGLFLNYAYTYIKGKLLSELAKNVKNEERSVYPKEEFWELIEDLSSDRPLERKLLLSYCEPLTEKQTKWVLYTYLDGLTIKEIAEKESVSVSAVKAWRKGAKEIIKDHLTACNL</sequence>
<protein>
    <submittedName>
        <fullName evidence="7">RNA polymerase subunit sigma-24</fullName>
    </submittedName>
</protein>
<dbReference type="InterPro" id="IPR036388">
    <property type="entry name" value="WH-like_DNA-bd_sf"/>
</dbReference>
<reference evidence="7 9" key="1">
    <citation type="submission" date="2017-11" db="EMBL/GenBank/DDBJ databases">
        <title>Comparitive Functional Genomics of Dry Heat Resistant strains isolated from the Viking Spacecraft.</title>
        <authorList>
            <person name="Seuylemezian A."/>
            <person name="Cooper K."/>
            <person name="Vaishampayan P."/>
        </authorList>
    </citation>
    <scope>NUCLEOTIDE SEQUENCE [LARGE SCALE GENOMIC DNA]</scope>
    <source>
        <strain evidence="7 9">M4.6</strain>
    </source>
</reference>
<dbReference type="RefSeq" id="WP_101578698.1">
    <property type="nucleotide sequence ID" value="NZ_PGVA01000047.1"/>
</dbReference>
<dbReference type="GO" id="GO:0016987">
    <property type="term" value="F:sigma factor activity"/>
    <property type="evidence" value="ECO:0007669"/>
    <property type="project" value="UniProtKB-KW"/>
</dbReference>
<evidence type="ECO:0000313" key="7">
    <source>
        <dbReference type="EMBL" id="PLR80628.1"/>
    </source>
</evidence>
<dbReference type="InterPro" id="IPR013324">
    <property type="entry name" value="RNA_pol_sigma_r3/r4-like"/>
</dbReference>
<keyword evidence="4" id="KW-0804">Transcription</keyword>
<keyword evidence="3" id="KW-0238">DNA-binding</keyword>
<dbReference type="SUPFAM" id="SSF88659">
    <property type="entry name" value="Sigma3 and sigma4 domains of RNA polymerase sigma factors"/>
    <property type="match status" value="1"/>
</dbReference>
<evidence type="ECO:0000313" key="10">
    <source>
        <dbReference type="Proteomes" id="UP000235114"/>
    </source>
</evidence>
<keyword evidence="10" id="KW-1185">Reference proteome</keyword>
<evidence type="ECO:0000259" key="5">
    <source>
        <dbReference type="Pfam" id="PF04542"/>
    </source>
</evidence>
<dbReference type="AlphaFoldDB" id="A0A2N5GIC5"/>
<dbReference type="Pfam" id="PF04542">
    <property type="entry name" value="Sigma70_r2"/>
    <property type="match status" value="1"/>
</dbReference>
<dbReference type="PANTHER" id="PTHR30385">
    <property type="entry name" value="SIGMA FACTOR F FLAGELLAR"/>
    <property type="match status" value="1"/>
</dbReference>
<dbReference type="EMBL" id="PGVD01000100">
    <property type="protein sequence ID" value="PLR88532.1"/>
    <property type="molecule type" value="Genomic_DNA"/>
</dbReference>
<dbReference type="Gene3D" id="1.10.1740.10">
    <property type="match status" value="1"/>
</dbReference>
<evidence type="ECO:0000259" key="6">
    <source>
        <dbReference type="Pfam" id="PF08281"/>
    </source>
</evidence>
<feature type="domain" description="RNA polymerase sigma factor 70 region 4 type 2" evidence="6">
    <location>
        <begin position="111"/>
        <end position="148"/>
    </location>
</feature>
<dbReference type="Proteomes" id="UP000234951">
    <property type="component" value="Unassembled WGS sequence"/>
</dbReference>
<comment type="caution">
    <text evidence="7">The sequence shown here is derived from an EMBL/GenBank/DDBJ whole genome shotgun (WGS) entry which is preliminary data.</text>
</comment>
<evidence type="ECO:0000256" key="1">
    <source>
        <dbReference type="ARBA" id="ARBA00023015"/>
    </source>
</evidence>
<dbReference type="Pfam" id="PF08281">
    <property type="entry name" value="Sigma70_r4_2"/>
    <property type="match status" value="1"/>
</dbReference>
<keyword evidence="1" id="KW-0805">Transcription regulation</keyword>
<dbReference type="OrthoDB" id="9783788at2"/>
<dbReference type="Gene3D" id="1.10.10.10">
    <property type="entry name" value="Winged helix-like DNA-binding domain superfamily/Winged helix DNA-binding domain"/>
    <property type="match status" value="1"/>
</dbReference>
<dbReference type="InterPro" id="IPR014284">
    <property type="entry name" value="RNA_pol_sigma-70_dom"/>
</dbReference>
<keyword evidence="2" id="KW-0731">Sigma factor</keyword>
<evidence type="ECO:0000256" key="4">
    <source>
        <dbReference type="ARBA" id="ARBA00023163"/>
    </source>
</evidence>
<evidence type="ECO:0000256" key="3">
    <source>
        <dbReference type="ARBA" id="ARBA00023125"/>
    </source>
</evidence>
<reference evidence="8 10" key="2">
    <citation type="submission" date="2017-12" db="EMBL/GenBank/DDBJ databases">
        <title>Comparative Functional Genomics of Dry Heat Resistant strains isolated from the Viking Spacecraft.</title>
        <authorList>
            <person name="Seuylemezian A."/>
            <person name="Cooper K."/>
            <person name="Vaishampayan P."/>
        </authorList>
    </citation>
    <scope>NUCLEOTIDE SEQUENCE [LARGE SCALE GENOMIC DNA]</scope>
    <source>
        <strain evidence="8 10">ATCC 29669</strain>
    </source>
</reference>
<gene>
    <name evidence="7" type="ORF">CU635_17645</name>
    <name evidence="8" type="ORF">CVD25_22520</name>
</gene>